<dbReference type="InterPro" id="IPR023387">
    <property type="entry name" value="DUF1653-like_dom"/>
</dbReference>
<dbReference type="Pfam" id="PF07866">
    <property type="entry name" value="DUF1653"/>
    <property type="match status" value="1"/>
</dbReference>
<keyword evidence="3" id="KW-1185">Reference proteome</keyword>
<evidence type="ECO:0000313" key="2">
    <source>
        <dbReference type="EMBL" id="MCA6064296.1"/>
    </source>
</evidence>
<dbReference type="InterPro" id="IPR037135">
    <property type="entry name" value="DUF1653-like_dom_sf"/>
</dbReference>
<gene>
    <name evidence="2" type="ORF">I9W95_11825</name>
</gene>
<reference evidence="2 3" key="1">
    <citation type="submission" date="2020-12" db="EMBL/GenBank/DDBJ databases">
        <title>Novel Thalassolituus-related marine hydrocarbonoclastic bacteria mediated algae-derived hydrocarbons mineralization in twilight zone of the northern South China Sea.</title>
        <authorList>
            <person name="Dong C."/>
        </authorList>
    </citation>
    <scope>NUCLEOTIDE SEQUENCE [LARGE SCALE GENOMIC DNA]</scope>
    <source>
        <strain evidence="2 3">IMCC1826</strain>
    </source>
</reference>
<dbReference type="EMBL" id="JAEDAH010000059">
    <property type="protein sequence ID" value="MCA6064296.1"/>
    <property type="molecule type" value="Genomic_DNA"/>
</dbReference>
<dbReference type="Gene3D" id="2.30.30.320">
    <property type="entry name" value="DUF1653-like domain"/>
    <property type="match status" value="1"/>
</dbReference>
<dbReference type="Proteomes" id="UP000714380">
    <property type="component" value="Unassembled WGS sequence"/>
</dbReference>
<sequence length="91" mass="10483">MSNKQQPQLAAGIYRHYKGNDYQVLGLVRHSETEEWLVLYKTLYGDFSSWVRPLEMFTESVTTADGEVPRFRLIQPLDSNDQALEYPGAQS</sequence>
<feature type="domain" description="DUF1653" evidence="1">
    <location>
        <begin position="12"/>
        <end position="72"/>
    </location>
</feature>
<protein>
    <submittedName>
        <fullName evidence="2">DUF1653 domain-containing protein</fullName>
    </submittedName>
</protein>
<comment type="caution">
    <text evidence="2">The sequence shown here is derived from an EMBL/GenBank/DDBJ whole genome shotgun (WGS) entry which is preliminary data.</text>
</comment>
<evidence type="ECO:0000313" key="3">
    <source>
        <dbReference type="Proteomes" id="UP000714380"/>
    </source>
</evidence>
<proteinExistence type="predicted"/>
<organism evidence="2 3">
    <name type="scientific">Thalassolituus marinus</name>
    <dbReference type="NCBI Taxonomy" id="671053"/>
    <lineage>
        <taxon>Bacteria</taxon>
        <taxon>Pseudomonadati</taxon>
        <taxon>Pseudomonadota</taxon>
        <taxon>Gammaproteobacteria</taxon>
        <taxon>Oceanospirillales</taxon>
        <taxon>Oceanospirillaceae</taxon>
        <taxon>Thalassolituus</taxon>
    </lineage>
</organism>
<evidence type="ECO:0000259" key="1">
    <source>
        <dbReference type="Pfam" id="PF07866"/>
    </source>
</evidence>
<accession>A0ABS7ZRL7</accession>
<dbReference type="RefSeq" id="WP_225675133.1">
    <property type="nucleotide sequence ID" value="NZ_JAEDAH010000059.1"/>
</dbReference>
<name>A0ABS7ZRL7_9GAMM</name>